<reference evidence="2 3" key="1">
    <citation type="submission" date="2018-05" db="EMBL/GenBank/DDBJ databases">
        <title>Genomic Encyclopedia of Type Strains, Phase III (KMG-III): the genomes of soil and plant-associated and newly described type strains.</title>
        <authorList>
            <person name="Whitman W."/>
        </authorList>
    </citation>
    <scope>NUCLEOTIDE SEQUENCE [LARGE SCALE GENOMIC DNA]</scope>
    <source>
        <strain evidence="2 3">CECT 5696</strain>
    </source>
</reference>
<dbReference type="Proteomes" id="UP000246635">
    <property type="component" value="Unassembled WGS sequence"/>
</dbReference>
<dbReference type="Pfam" id="PF12867">
    <property type="entry name" value="DinB_2"/>
    <property type="match status" value="1"/>
</dbReference>
<comment type="caution">
    <text evidence="2">The sequence shown here is derived from an EMBL/GenBank/DDBJ whole genome shotgun (WGS) entry which is preliminary data.</text>
</comment>
<dbReference type="SUPFAM" id="SSF109854">
    <property type="entry name" value="DinB/YfiT-like putative metalloenzymes"/>
    <property type="match status" value="1"/>
</dbReference>
<accession>A0A2V2YY01</accession>
<dbReference type="AlphaFoldDB" id="A0A2V2YY01"/>
<dbReference type="InterPro" id="IPR024775">
    <property type="entry name" value="DinB-like"/>
</dbReference>
<dbReference type="EMBL" id="QGTQ01000005">
    <property type="protein sequence ID" value="PWW05170.1"/>
    <property type="molecule type" value="Genomic_DNA"/>
</dbReference>
<evidence type="ECO:0000313" key="3">
    <source>
        <dbReference type="Proteomes" id="UP000246635"/>
    </source>
</evidence>
<feature type="domain" description="DinB-like" evidence="1">
    <location>
        <begin position="13"/>
        <end position="141"/>
    </location>
</feature>
<keyword evidence="3" id="KW-1185">Reference proteome</keyword>
<dbReference type="Gene3D" id="1.20.120.450">
    <property type="entry name" value="dinb family like domain"/>
    <property type="match status" value="1"/>
</dbReference>
<name>A0A2V2YY01_9BACL</name>
<proteinExistence type="predicted"/>
<dbReference type="OrthoDB" id="824606at2"/>
<dbReference type="InterPro" id="IPR034660">
    <property type="entry name" value="DinB/YfiT-like"/>
</dbReference>
<evidence type="ECO:0000259" key="1">
    <source>
        <dbReference type="Pfam" id="PF12867"/>
    </source>
</evidence>
<gene>
    <name evidence="2" type="ORF">DFQ01_105154</name>
</gene>
<organism evidence="2 3">
    <name type="scientific">Paenibacillus cellulosilyticus</name>
    <dbReference type="NCBI Taxonomy" id="375489"/>
    <lineage>
        <taxon>Bacteria</taxon>
        <taxon>Bacillati</taxon>
        <taxon>Bacillota</taxon>
        <taxon>Bacilli</taxon>
        <taxon>Bacillales</taxon>
        <taxon>Paenibacillaceae</taxon>
        <taxon>Paenibacillus</taxon>
    </lineage>
</organism>
<sequence length="165" mass="17925">MTTFDTILPIWQAIQSRFHKTVKALPEAELPLHLNGSSIGYMLRHNAEVEYMFAEWFFGAPMPEGLVITTNRGAAGAKVEFTNLEELIALLEASNAHLIEAMRALPEESWNVSIEHPMGASTPLEAVSRLMYHTGIHAGQISLIRKCATAAADSDKQAAAGASGH</sequence>
<evidence type="ECO:0000313" key="2">
    <source>
        <dbReference type="EMBL" id="PWW05170.1"/>
    </source>
</evidence>
<protein>
    <submittedName>
        <fullName evidence="2">DinB family protein</fullName>
    </submittedName>
</protein>
<dbReference type="RefSeq" id="WP_110043702.1">
    <property type="nucleotide sequence ID" value="NZ_QGTQ01000005.1"/>
</dbReference>